<dbReference type="Proteomes" id="UP000663873">
    <property type="component" value="Unassembled WGS sequence"/>
</dbReference>
<evidence type="ECO:0000313" key="4">
    <source>
        <dbReference type="EMBL" id="CAF4305292.1"/>
    </source>
</evidence>
<evidence type="ECO:0000313" key="7">
    <source>
        <dbReference type="EMBL" id="CAF4548569.1"/>
    </source>
</evidence>
<dbReference type="EMBL" id="CAJNYT010005462">
    <property type="protein sequence ID" value="CAF3745923.1"/>
    <property type="molecule type" value="Genomic_DNA"/>
</dbReference>
<dbReference type="Proteomes" id="UP000663862">
    <property type="component" value="Unassembled WGS sequence"/>
</dbReference>
<evidence type="ECO:0000313" key="6">
    <source>
        <dbReference type="EMBL" id="CAF4438411.1"/>
    </source>
</evidence>
<dbReference type="AlphaFoldDB" id="A0A820I8R7"/>
<evidence type="ECO:0000313" key="5">
    <source>
        <dbReference type="EMBL" id="CAF4410395.1"/>
    </source>
</evidence>
<proteinExistence type="predicted"/>
<evidence type="ECO:0000313" key="8">
    <source>
        <dbReference type="Proteomes" id="UP000663851"/>
    </source>
</evidence>
<comment type="caution">
    <text evidence="4">The sequence shown here is derived from an EMBL/GenBank/DDBJ whole genome shotgun (WGS) entry which is preliminary data.</text>
</comment>
<evidence type="ECO:0000256" key="1">
    <source>
        <dbReference type="SAM" id="Phobius"/>
    </source>
</evidence>
<evidence type="ECO:0000313" key="3">
    <source>
        <dbReference type="EMBL" id="CAF3745923.1"/>
    </source>
</evidence>
<organism evidence="4 8">
    <name type="scientific">Rotaria socialis</name>
    <dbReference type="NCBI Taxonomy" id="392032"/>
    <lineage>
        <taxon>Eukaryota</taxon>
        <taxon>Metazoa</taxon>
        <taxon>Spiralia</taxon>
        <taxon>Gnathifera</taxon>
        <taxon>Rotifera</taxon>
        <taxon>Eurotatoria</taxon>
        <taxon>Bdelloidea</taxon>
        <taxon>Philodinida</taxon>
        <taxon>Philodinidae</taxon>
        <taxon>Rotaria</taxon>
    </lineage>
</organism>
<accession>A0A820I8R7</accession>
<evidence type="ECO:0000313" key="9">
    <source>
        <dbReference type="Proteomes" id="UP000663873"/>
    </source>
</evidence>
<evidence type="ECO:0000313" key="2">
    <source>
        <dbReference type="EMBL" id="CAF2991785.1"/>
    </source>
</evidence>
<keyword evidence="1" id="KW-0812">Transmembrane</keyword>
<dbReference type="Proteomes" id="UP000663872">
    <property type="component" value="Unassembled WGS sequence"/>
</dbReference>
<feature type="transmembrane region" description="Helical" evidence="1">
    <location>
        <begin position="46"/>
        <end position="66"/>
    </location>
</feature>
<protein>
    <submittedName>
        <fullName evidence="4">Uncharacterized protein</fullName>
    </submittedName>
</protein>
<name>A0A820I8R7_9BILA</name>
<keyword evidence="1" id="KW-0472">Membrane</keyword>
<keyword evidence="9" id="KW-1185">Reference proteome</keyword>
<dbReference type="Proteomes" id="UP000663851">
    <property type="component" value="Unassembled WGS sequence"/>
</dbReference>
<dbReference type="Proteomes" id="UP000663848">
    <property type="component" value="Unassembled WGS sequence"/>
</dbReference>
<dbReference type="EMBL" id="CAJOBQ010000953">
    <property type="protein sequence ID" value="CAF4438411.1"/>
    <property type="molecule type" value="Genomic_DNA"/>
</dbReference>
<dbReference type="EMBL" id="CAJNXB010000027">
    <property type="protein sequence ID" value="CAF2991785.1"/>
    <property type="molecule type" value="Genomic_DNA"/>
</dbReference>
<feature type="transmembrane region" description="Helical" evidence="1">
    <location>
        <begin position="12"/>
        <end position="34"/>
    </location>
</feature>
<keyword evidence="1" id="KW-1133">Transmembrane helix</keyword>
<reference evidence="4" key="1">
    <citation type="submission" date="2021-02" db="EMBL/GenBank/DDBJ databases">
        <authorList>
            <person name="Nowell W R."/>
        </authorList>
    </citation>
    <scope>NUCLEOTIDE SEQUENCE</scope>
</reference>
<dbReference type="EMBL" id="CAJOBP010003568">
    <property type="protein sequence ID" value="CAF4410395.1"/>
    <property type="molecule type" value="Genomic_DNA"/>
</dbReference>
<dbReference type="EMBL" id="CAJOBO010000882">
    <property type="protein sequence ID" value="CAF4305292.1"/>
    <property type="molecule type" value="Genomic_DNA"/>
</dbReference>
<gene>
    <name evidence="3" type="ORF">GRG538_LOCUS31119</name>
    <name evidence="4" type="ORF">HFQ381_LOCUS13817</name>
    <name evidence="7" type="ORF">QYT958_LOCUS8131</name>
    <name evidence="2" type="ORF">TIS948_LOCUS1000</name>
    <name evidence="6" type="ORF">TSG867_LOCUS15960</name>
    <name evidence="5" type="ORF">UJA718_LOCUS19772</name>
</gene>
<sequence length="117" mass="13688">MCRDLAMVRRIVLRNGQLVVTSLPAAIVMIMVIIRLELLNVKYFHVLLFMMDTSPCIMVSILFWITPNLRSCLCERFNQLKHWSVTIANRVMRIRGNQTLRVVQHRLPTISNRVNPK</sequence>
<dbReference type="EMBL" id="CAJOBR010000804">
    <property type="protein sequence ID" value="CAF4548569.1"/>
    <property type="molecule type" value="Genomic_DNA"/>
</dbReference>
<dbReference type="Proteomes" id="UP000663825">
    <property type="component" value="Unassembled WGS sequence"/>
</dbReference>